<dbReference type="SUPFAM" id="SSF141868">
    <property type="entry name" value="EAL domain-like"/>
    <property type="match status" value="1"/>
</dbReference>
<dbReference type="InterPro" id="IPR000160">
    <property type="entry name" value="GGDEF_dom"/>
</dbReference>
<dbReference type="RefSeq" id="WP_074521475.1">
    <property type="nucleotide sequence ID" value="NZ_FNHZ01000003.1"/>
</dbReference>
<evidence type="ECO:0000259" key="2">
    <source>
        <dbReference type="PROSITE" id="PS50887"/>
    </source>
</evidence>
<dbReference type="GO" id="GO:0071111">
    <property type="term" value="F:cyclic-guanylate-specific phosphodiesterase activity"/>
    <property type="evidence" value="ECO:0007669"/>
    <property type="project" value="InterPro"/>
</dbReference>
<dbReference type="PANTHER" id="PTHR33121:SF70">
    <property type="entry name" value="SIGNALING PROTEIN YKOW"/>
    <property type="match status" value="1"/>
</dbReference>
<dbReference type="CDD" id="cd01948">
    <property type="entry name" value="EAL"/>
    <property type="match status" value="1"/>
</dbReference>
<dbReference type="InterPro" id="IPR050706">
    <property type="entry name" value="Cyclic-di-GMP_PDE-like"/>
</dbReference>
<dbReference type="PANTHER" id="PTHR33121">
    <property type="entry name" value="CYCLIC DI-GMP PHOSPHODIESTERASE PDEF"/>
    <property type="match status" value="1"/>
</dbReference>
<dbReference type="SMART" id="SM00267">
    <property type="entry name" value="GGDEF"/>
    <property type="match status" value="1"/>
</dbReference>
<evidence type="ECO:0000259" key="1">
    <source>
        <dbReference type="PROSITE" id="PS50883"/>
    </source>
</evidence>
<dbReference type="Gene3D" id="3.30.70.270">
    <property type="match status" value="1"/>
</dbReference>
<keyword evidence="4" id="KW-1185">Reference proteome</keyword>
<gene>
    <name evidence="3" type="ORF">SAMN05216544_1326</name>
</gene>
<dbReference type="InterPro" id="IPR043128">
    <property type="entry name" value="Rev_trsase/Diguanyl_cyclase"/>
</dbReference>
<organism evidence="3 4">
    <name type="scientific">Lachnospira pectinoschiza</name>
    <dbReference type="NCBI Taxonomy" id="28052"/>
    <lineage>
        <taxon>Bacteria</taxon>
        <taxon>Bacillati</taxon>
        <taxon>Bacillota</taxon>
        <taxon>Clostridia</taxon>
        <taxon>Lachnospirales</taxon>
        <taxon>Lachnospiraceae</taxon>
        <taxon>Lachnospira</taxon>
    </lineage>
</organism>
<dbReference type="SUPFAM" id="SSF55073">
    <property type="entry name" value="Nucleotide cyclase"/>
    <property type="match status" value="1"/>
</dbReference>
<dbReference type="OrthoDB" id="9805474at2"/>
<dbReference type="SMART" id="SM00052">
    <property type="entry name" value="EAL"/>
    <property type="match status" value="1"/>
</dbReference>
<dbReference type="InterPro" id="IPR001633">
    <property type="entry name" value="EAL_dom"/>
</dbReference>
<proteinExistence type="predicted"/>
<dbReference type="PROSITE" id="PS50887">
    <property type="entry name" value="GGDEF"/>
    <property type="match status" value="1"/>
</dbReference>
<sequence>MTNDELRDYVVKNIDLAIEKAYIVPFYQPVIRSVTGKLCGFEALARWIDPEMGMISPAIFVPALEAEGLIYKLDFYMLESVCRDFVRHKERKGNAIPFSLNLSRQDFYGHEVAEVIENSIRKHNVPRNMLNLEITESIIGKDPDYMRGELAKLHNLGYSIWMDDFGSEYSSFNVLKDFEFDELKIDMKFLFSNDLKAKKIVIAIVDMAKKIGIRTLAEGVETYDQYEFLRNIGCEKIQGYLFSKPMNFNDTCAFVENYDYGCETAMQANYYDEMCSVNILSSAPIMGNSNDEIDDLGFKTQLPITIAEIKDERIKFIFYNETFEKQLIKLGIGNMAILDSIIKDKDSSYYKKVMEICNLADSLNGDYASGNFIIDDKLCIARVYKLSQYEDTKAYACVLISMIDDDEYLKKITKDRYMDSLLNKYDRVDLFDLSNMTDTEVYVNDQNKFNYDGGNVFSNMDLYIKENVFYDDVPKYLRFFEMSTLRKRIERSEEHIIAEYLRIKEGNTYVWKIMECTYIGNNKVVATLRNASNLELNYAPFNTRDDNPLNNDRTYISFGTIRENAISYLKDTNLRYKDVTKAFLEFGNFKSKEDIIGKSDEEINWIESFLLRKMEEKAIAEGTSQSIVENLSFNNDVKTIVLSVIPTYNNGKCMGVIGFLKEMKVNNHNYNEDLFIDSYSGLYNTRGLMTEVNNFMDEFCFNNRKFAVILIDIKDFRYIIKNYGNDFSKELIVEVANILKKNSSITSIIGRFEMDHFLMATYYDDEKEILELKEKILSDIHKIKKISNKSFTSDAIIEYTTCLEEDTAERMVSKAYQKIAQIKSNRNGE</sequence>
<dbReference type="AlphaFoldDB" id="A0A1G9WSP3"/>
<protein>
    <submittedName>
        <fullName evidence="3">Diguanylate cyclase (GGDEF) domain-containing protein</fullName>
    </submittedName>
</protein>
<dbReference type="Pfam" id="PF00990">
    <property type="entry name" value="GGDEF"/>
    <property type="match status" value="1"/>
</dbReference>
<evidence type="ECO:0000313" key="4">
    <source>
        <dbReference type="Proteomes" id="UP000187651"/>
    </source>
</evidence>
<reference evidence="4" key="1">
    <citation type="submission" date="2016-10" db="EMBL/GenBank/DDBJ databases">
        <authorList>
            <person name="Varghese N."/>
            <person name="Submissions S."/>
        </authorList>
    </citation>
    <scope>NUCLEOTIDE SEQUENCE [LARGE SCALE GENOMIC DNA]</scope>
    <source>
        <strain evidence="4">M83</strain>
    </source>
</reference>
<feature type="domain" description="EAL" evidence="1">
    <location>
        <begin position="7"/>
        <end position="259"/>
    </location>
</feature>
<dbReference type="InterPro" id="IPR029787">
    <property type="entry name" value="Nucleotide_cyclase"/>
</dbReference>
<dbReference type="Gene3D" id="3.20.20.450">
    <property type="entry name" value="EAL domain"/>
    <property type="match status" value="1"/>
</dbReference>
<dbReference type="Proteomes" id="UP000187651">
    <property type="component" value="Unassembled WGS sequence"/>
</dbReference>
<evidence type="ECO:0000313" key="3">
    <source>
        <dbReference type="EMBL" id="SDM87427.1"/>
    </source>
</evidence>
<dbReference type="Pfam" id="PF00563">
    <property type="entry name" value="EAL"/>
    <property type="match status" value="1"/>
</dbReference>
<dbReference type="NCBIfam" id="TIGR00254">
    <property type="entry name" value="GGDEF"/>
    <property type="match status" value="1"/>
</dbReference>
<feature type="domain" description="GGDEF" evidence="2">
    <location>
        <begin position="704"/>
        <end position="829"/>
    </location>
</feature>
<dbReference type="InterPro" id="IPR035919">
    <property type="entry name" value="EAL_sf"/>
</dbReference>
<dbReference type="EMBL" id="FNHZ01000003">
    <property type="protein sequence ID" value="SDM87427.1"/>
    <property type="molecule type" value="Genomic_DNA"/>
</dbReference>
<dbReference type="PROSITE" id="PS50883">
    <property type="entry name" value="EAL"/>
    <property type="match status" value="1"/>
</dbReference>
<name>A0A1G9WSP3_9FIRM</name>
<accession>A0A1G9WSP3</accession>